<dbReference type="InterPro" id="IPR040911">
    <property type="entry name" value="Exostosin_GT47"/>
</dbReference>
<evidence type="ECO:0000256" key="3">
    <source>
        <dbReference type="ARBA" id="ARBA00022676"/>
    </source>
</evidence>
<evidence type="ECO:0000256" key="7">
    <source>
        <dbReference type="SAM" id="Phobius"/>
    </source>
</evidence>
<gene>
    <name evidence="9" type="ORF">PVAP13_4KG290800</name>
</gene>
<evidence type="ECO:0000256" key="5">
    <source>
        <dbReference type="ARBA" id="ARBA00023034"/>
    </source>
</evidence>
<evidence type="ECO:0000259" key="8">
    <source>
        <dbReference type="Pfam" id="PF03016"/>
    </source>
</evidence>
<dbReference type="AlphaFoldDB" id="A0A8T0TQT1"/>
<dbReference type="Proteomes" id="UP000823388">
    <property type="component" value="Chromosome 4K"/>
</dbReference>
<keyword evidence="10" id="KW-1185">Reference proteome</keyword>
<organism evidence="9 10">
    <name type="scientific">Panicum virgatum</name>
    <name type="common">Blackwell switchgrass</name>
    <dbReference type="NCBI Taxonomy" id="38727"/>
    <lineage>
        <taxon>Eukaryota</taxon>
        <taxon>Viridiplantae</taxon>
        <taxon>Streptophyta</taxon>
        <taxon>Embryophyta</taxon>
        <taxon>Tracheophyta</taxon>
        <taxon>Spermatophyta</taxon>
        <taxon>Magnoliopsida</taxon>
        <taxon>Liliopsida</taxon>
        <taxon>Poales</taxon>
        <taxon>Poaceae</taxon>
        <taxon>PACMAD clade</taxon>
        <taxon>Panicoideae</taxon>
        <taxon>Panicodae</taxon>
        <taxon>Paniceae</taxon>
        <taxon>Panicinae</taxon>
        <taxon>Panicum</taxon>
        <taxon>Panicum sect. Hiantes</taxon>
    </lineage>
</organism>
<evidence type="ECO:0000313" key="9">
    <source>
        <dbReference type="EMBL" id="KAG2612457.1"/>
    </source>
</evidence>
<evidence type="ECO:0000256" key="6">
    <source>
        <dbReference type="SAM" id="MobiDB-lite"/>
    </source>
</evidence>
<reference evidence="9" key="1">
    <citation type="submission" date="2020-05" db="EMBL/GenBank/DDBJ databases">
        <title>WGS assembly of Panicum virgatum.</title>
        <authorList>
            <person name="Lovell J.T."/>
            <person name="Jenkins J."/>
            <person name="Shu S."/>
            <person name="Juenger T.E."/>
            <person name="Schmutz J."/>
        </authorList>
    </citation>
    <scope>NUCLEOTIDE SEQUENCE</scope>
    <source>
        <strain evidence="9">AP13</strain>
    </source>
</reference>
<keyword evidence="7" id="KW-1133">Transmembrane helix</keyword>
<comment type="similarity">
    <text evidence="2">Belongs to the glycosyltransferase 47 family.</text>
</comment>
<feature type="region of interest" description="Disordered" evidence="6">
    <location>
        <begin position="254"/>
        <end position="273"/>
    </location>
</feature>
<comment type="subcellular location">
    <subcellularLocation>
        <location evidence="1">Golgi apparatus membrane</location>
        <topology evidence="1">Single-pass type II membrane protein</topology>
    </subcellularLocation>
</comment>
<keyword evidence="3" id="KW-0328">Glycosyltransferase</keyword>
<keyword evidence="5" id="KW-0333">Golgi apparatus</keyword>
<feature type="compositionally biased region" description="Gly residues" evidence="6">
    <location>
        <begin position="257"/>
        <end position="267"/>
    </location>
</feature>
<evidence type="ECO:0000256" key="4">
    <source>
        <dbReference type="ARBA" id="ARBA00022968"/>
    </source>
</evidence>
<proteinExistence type="inferred from homology"/>
<dbReference type="Pfam" id="PF03016">
    <property type="entry name" value="Exostosin_GT47"/>
    <property type="match status" value="1"/>
</dbReference>
<keyword evidence="7" id="KW-0472">Membrane</keyword>
<comment type="caution">
    <text evidence="9">The sequence shown here is derived from an EMBL/GenBank/DDBJ whole genome shotgun (WGS) entry which is preliminary data.</text>
</comment>
<dbReference type="InterPro" id="IPR004263">
    <property type="entry name" value="Exostosin"/>
</dbReference>
<dbReference type="GO" id="GO:0016757">
    <property type="term" value="F:glycosyltransferase activity"/>
    <property type="evidence" value="ECO:0007669"/>
    <property type="project" value="UniProtKB-KW"/>
</dbReference>
<evidence type="ECO:0000256" key="1">
    <source>
        <dbReference type="ARBA" id="ARBA00004323"/>
    </source>
</evidence>
<feature type="transmembrane region" description="Helical" evidence="7">
    <location>
        <begin position="28"/>
        <end position="47"/>
    </location>
</feature>
<protein>
    <recommendedName>
        <fullName evidence="8">Exostosin GT47 domain-containing protein</fullName>
    </recommendedName>
</protein>
<evidence type="ECO:0000313" key="10">
    <source>
        <dbReference type="Proteomes" id="UP000823388"/>
    </source>
</evidence>
<dbReference type="PANTHER" id="PTHR11062">
    <property type="entry name" value="EXOSTOSIN HEPARAN SULFATE GLYCOSYLTRANSFERASE -RELATED"/>
    <property type="match status" value="1"/>
</dbReference>
<sequence>MVVVKPQSEGLPWEASGLPAMEGNYPKYFFYVLFLLGSWLLTCLLHFRQPLFFHLSGGGTAVFLPFSRKASFFSTPAAAVDVADDRRSTPPASCDGRYVHMVDLPPQFDVCAEGSPAFESEHSICQFMSNAGLGPVLLPAGGNRSDGDDADIVPNTGWYNTNQYALEVIFHHRMRLYDCLTGDPAAAAAVYVPYYAAMELQPHTCGLFNATVRDGATGRLLRWLSSRPAWAAHGGRDHFMVASKTSWMFRRRAPPAAGGGGDDGTGCGNSFMEKPESRNMTVLTYETVIWEQPQRDFAVPYPSYFHPSSAGEVAEWQARVRTAPRPWLFSFAGARRPGTLAIRDRIFDACDAAAAAATPRHRCGKLDCGGPDGGVACRSPRKLMALFTSSRFCLQPLGDSFMRRSSVDAVMAGCIPVFFHEASTFEKQYYWHERDPDGGGGRSGDGRRYFVFIDQDDVLQGKVGIEEALSRYTDDEVAAMREEVIKMIPRFLYKDPRVRFAGDMRDAFDITIDEVIARIRKIKEGEDSEGKDYRGGVVHFATDLSNQLEVGGPVLSCLVPCRVGTVSSSTAHAGIPSCRANPSLTSRYLDSVYVLVISRRDDQNLTTMTMGWYTTNDEKKKKTQTNKDKLEETKLRKHALLFFLQQYTASLKILPPIIGLHSKGKIYIIVLQR</sequence>
<keyword evidence="4" id="KW-0735">Signal-anchor</keyword>
<keyword evidence="7" id="KW-0812">Transmembrane</keyword>
<keyword evidence="3" id="KW-0808">Transferase</keyword>
<feature type="domain" description="Exostosin GT47" evidence="8">
    <location>
        <begin position="94"/>
        <end position="462"/>
    </location>
</feature>
<evidence type="ECO:0000256" key="2">
    <source>
        <dbReference type="ARBA" id="ARBA00010271"/>
    </source>
</evidence>
<dbReference type="PANTHER" id="PTHR11062:SF74">
    <property type="entry name" value="OS12G0224400 PROTEIN"/>
    <property type="match status" value="1"/>
</dbReference>
<dbReference type="GO" id="GO:0000139">
    <property type="term" value="C:Golgi membrane"/>
    <property type="evidence" value="ECO:0007669"/>
    <property type="project" value="UniProtKB-SubCell"/>
</dbReference>
<name>A0A8T0TQT1_PANVG</name>
<dbReference type="EMBL" id="CM029043">
    <property type="protein sequence ID" value="KAG2612457.1"/>
    <property type="molecule type" value="Genomic_DNA"/>
</dbReference>
<accession>A0A8T0TQT1</accession>